<keyword evidence="4" id="KW-1185">Reference proteome</keyword>
<dbReference type="EMBL" id="JAUEPS010000047">
    <property type="protein sequence ID" value="KAK0446421.1"/>
    <property type="molecule type" value="Genomic_DNA"/>
</dbReference>
<dbReference type="Proteomes" id="UP001175211">
    <property type="component" value="Unassembled WGS sequence"/>
</dbReference>
<evidence type="ECO:0000313" key="3">
    <source>
        <dbReference type="EMBL" id="KAK0446421.1"/>
    </source>
</evidence>
<gene>
    <name evidence="3" type="ORF">EV420DRAFT_901979</name>
</gene>
<dbReference type="RefSeq" id="XP_060325770.1">
    <property type="nucleotide sequence ID" value="XM_060483929.1"/>
</dbReference>
<protein>
    <submittedName>
        <fullName evidence="3">Peptide N-acetyl-beta-D-glucosaminyl asparaginase amidase A-domain-containing protein</fullName>
    </submittedName>
</protein>
<comment type="caution">
    <text evidence="3">The sequence shown here is derived from an EMBL/GenBank/DDBJ whole genome shotgun (WGS) entry which is preliminary data.</text>
</comment>
<dbReference type="InterPro" id="IPR021102">
    <property type="entry name" value="PNGase_A"/>
</dbReference>
<dbReference type="GeneID" id="85367477"/>
<dbReference type="Pfam" id="PF25156">
    <property type="entry name" value="PNGase_A_C"/>
    <property type="match status" value="1"/>
</dbReference>
<evidence type="ECO:0000256" key="1">
    <source>
        <dbReference type="SAM" id="MobiDB-lite"/>
    </source>
</evidence>
<proteinExistence type="predicted"/>
<reference evidence="3" key="1">
    <citation type="submission" date="2023-06" db="EMBL/GenBank/DDBJ databases">
        <authorList>
            <consortium name="Lawrence Berkeley National Laboratory"/>
            <person name="Ahrendt S."/>
            <person name="Sahu N."/>
            <person name="Indic B."/>
            <person name="Wong-Bajracharya J."/>
            <person name="Merenyi Z."/>
            <person name="Ke H.-M."/>
            <person name="Monk M."/>
            <person name="Kocsube S."/>
            <person name="Drula E."/>
            <person name="Lipzen A."/>
            <person name="Balint B."/>
            <person name="Henrissat B."/>
            <person name="Andreopoulos B."/>
            <person name="Martin F.M."/>
            <person name="Harder C.B."/>
            <person name="Rigling D."/>
            <person name="Ford K.L."/>
            <person name="Foster G.D."/>
            <person name="Pangilinan J."/>
            <person name="Papanicolaou A."/>
            <person name="Barry K."/>
            <person name="LaButti K."/>
            <person name="Viragh M."/>
            <person name="Koriabine M."/>
            <person name="Yan M."/>
            <person name="Riley R."/>
            <person name="Champramary S."/>
            <person name="Plett K.L."/>
            <person name="Tsai I.J."/>
            <person name="Slot J."/>
            <person name="Sipos G."/>
            <person name="Plett J."/>
            <person name="Nagy L.G."/>
            <person name="Grigoriev I.V."/>
        </authorList>
    </citation>
    <scope>NUCLEOTIDE SEQUENCE</scope>
    <source>
        <strain evidence="3">CCBAS 213</strain>
    </source>
</reference>
<evidence type="ECO:0000259" key="2">
    <source>
        <dbReference type="Pfam" id="PF12222"/>
    </source>
</evidence>
<organism evidence="3 4">
    <name type="scientific">Armillaria tabescens</name>
    <name type="common">Ringless honey mushroom</name>
    <name type="synonym">Agaricus tabescens</name>
    <dbReference type="NCBI Taxonomy" id="1929756"/>
    <lineage>
        <taxon>Eukaryota</taxon>
        <taxon>Fungi</taxon>
        <taxon>Dikarya</taxon>
        <taxon>Basidiomycota</taxon>
        <taxon>Agaricomycotina</taxon>
        <taxon>Agaricomycetes</taxon>
        <taxon>Agaricomycetidae</taxon>
        <taxon>Agaricales</taxon>
        <taxon>Marasmiineae</taxon>
        <taxon>Physalacriaceae</taxon>
        <taxon>Desarmillaria</taxon>
    </lineage>
</organism>
<dbReference type="AlphaFoldDB" id="A0AA39JP94"/>
<dbReference type="Pfam" id="PF12222">
    <property type="entry name" value="PNGaseA"/>
    <property type="match status" value="1"/>
</dbReference>
<accession>A0AA39JP94</accession>
<feature type="region of interest" description="Disordered" evidence="1">
    <location>
        <begin position="669"/>
        <end position="694"/>
    </location>
</feature>
<feature type="domain" description="Peptide N-acetyl-beta-D-glucosaminyl asparaginase amidase A N-terminal" evidence="2">
    <location>
        <begin position="150"/>
        <end position="476"/>
    </location>
</feature>
<dbReference type="PANTHER" id="PTHR31104">
    <property type="entry name" value="PEPTIDE-N4-(N-ACETYL-BETA-GLUCOSAMINYL)ASPARAGINE AMIDASE A PROTEIN"/>
    <property type="match status" value="1"/>
</dbReference>
<sequence>MIEWHFVIVFPGEIKSLLLSKVFSVRTCSVAGLSTVRIYYHHMLHAIEVRMVPSRGKDGSLARGFVRCCQFLTIMIRLWSIETRFGAMSLLQLLCILSVTFAQLTEEELGPLIEGFAEFSAGSALTKRVPLMTDDPTVVPLVDLQVFAPPVVPQEGQSCEVELLRHTFGDGSYNNPAIAAYSPPTNSDCGHIGQWAAISLNVSVSSNGTQYDRLGSIYLSHVEIWRTSSAEPTKTGTIWNTIKDVTHFTPLFAEDGDFMMDFSNIISEELLLDGVFDVIITATFYAPTPNFPNPRTSDLIIPLSNLSPTVANYFILDSDAGGTTLVSLPGTTVEAYVEIFCSGNSAEEFWYLNTPDEFTPYFPDSTGLIGKGPFREVQVLVDDKLFGVVWPYAVIYTGGITPSNWRPLTSYGAYDAPSYWIDITPALPIFLDGGEHNVSICVRGQGTHPSINSNWFVSGSVHVRTGSSKSSGAIKVYEVPDLDIQTLGGASEGNETVWTRVTAHRELRIQSEIHTSEGTKIVTFTQSLDYINDGAYIDEGWIQWGNQTTTGTTESKHEGSQVLRDAFEYPLSVFSNYSLYELQFGGYGSEINQTHIRAIQLPTGPYTSIHSVQHAKGWIGMDDWPGLRHAINGTGETEQTFAHVDGRGATYFRDIAAKNDGWVRDRVGGTLRDANRPVPDNQIYGPDGGPGFRR</sequence>
<name>A0AA39JP94_ARMTA</name>
<dbReference type="InterPro" id="IPR056948">
    <property type="entry name" value="PNGaseA_N"/>
</dbReference>
<evidence type="ECO:0000313" key="4">
    <source>
        <dbReference type="Proteomes" id="UP001175211"/>
    </source>
</evidence>